<evidence type="ECO:0000256" key="5">
    <source>
        <dbReference type="ARBA" id="ARBA00022989"/>
    </source>
</evidence>
<keyword evidence="7" id="KW-0472">Membrane</keyword>
<dbReference type="InterPro" id="IPR036909">
    <property type="entry name" value="Cyt_c-like_dom_sf"/>
</dbReference>
<keyword evidence="6" id="KW-0408">Iron</keyword>
<dbReference type="PRINTS" id="PR00603">
    <property type="entry name" value="CYTOCHROMEC1"/>
</dbReference>
<dbReference type="InterPro" id="IPR009056">
    <property type="entry name" value="Cyt_c-like_dom"/>
</dbReference>
<evidence type="ECO:0000259" key="8">
    <source>
        <dbReference type="PROSITE" id="PS51007"/>
    </source>
</evidence>
<name>A0A382DBK1_9ZZZZ</name>
<evidence type="ECO:0000256" key="1">
    <source>
        <dbReference type="ARBA" id="ARBA00004370"/>
    </source>
</evidence>
<feature type="non-terminal residue" evidence="9">
    <location>
        <position position="234"/>
    </location>
</feature>
<dbReference type="PANTHER" id="PTHR10266">
    <property type="entry name" value="CYTOCHROME C1"/>
    <property type="match status" value="1"/>
</dbReference>
<evidence type="ECO:0000256" key="4">
    <source>
        <dbReference type="ARBA" id="ARBA00022723"/>
    </source>
</evidence>
<dbReference type="GO" id="GO:0016020">
    <property type="term" value="C:membrane"/>
    <property type="evidence" value="ECO:0007669"/>
    <property type="project" value="UniProtKB-SubCell"/>
</dbReference>
<dbReference type="EMBL" id="UINC01038280">
    <property type="protein sequence ID" value="SVB35071.1"/>
    <property type="molecule type" value="Genomic_DNA"/>
</dbReference>
<keyword evidence="4" id="KW-0479">Metal-binding</keyword>
<keyword evidence="5" id="KW-1133">Transmembrane helix</keyword>
<keyword evidence="3" id="KW-0812">Transmembrane</keyword>
<gene>
    <name evidence="9" type="ORF">METZ01_LOCUS187925</name>
</gene>
<dbReference type="InterPro" id="IPR002326">
    <property type="entry name" value="Cyt_c1"/>
</dbReference>
<dbReference type="GO" id="GO:0020037">
    <property type="term" value="F:heme binding"/>
    <property type="evidence" value="ECO:0007669"/>
    <property type="project" value="InterPro"/>
</dbReference>
<reference evidence="9" key="1">
    <citation type="submission" date="2018-05" db="EMBL/GenBank/DDBJ databases">
        <authorList>
            <person name="Lanie J.A."/>
            <person name="Ng W.-L."/>
            <person name="Kazmierczak K.M."/>
            <person name="Andrzejewski T.M."/>
            <person name="Davidsen T.M."/>
            <person name="Wayne K.J."/>
            <person name="Tettelin H."/>
            <person name="Glass J.I."/>
            <person name="Rusch D."/>
            <person name="Podicherti R."/>
            <person name="Tsui H.-C.T."/>
            <person name="Winkler M.E."/>
        </authorList>
    </citation>
    <scope>NUCLEOTIDE SEQUENCE</scope>
</reference>
<organism evidence="9">
    <name type="scientific">marine metagenome</name>
    <dbReference type="NCBI Taxonomy" id="408172"/>
    <lineage>
        <taxon>unclassified sequences</taxon>
        <taxon>metagenomes</taxon>
        <taxon>ecological metagenomes</taxon>
    </lineage>
</organism>
<dbReference type="PROSITE" id="PS51007">
    <property type="entry name" value="CYTC"/>
    <property type="match status" value="1"/>
</dbReference>
<evidence type="ECO:0000256" key="7">
    <source>
        <dbReference type="ARBA" id="ARBA00023136"/>
    </source>
</evidence>
<dbReference type="SUPFAM" id="SSF46626">
    <property type="entry name" value="Cytochrome c"/>
    <property type="match status" value="1"/>
</dbReference>
<dbReference type="GO" id="GO:0009055">
    <property type="term" value="F:electron transfer activity"/>
    <property type="evidence" value="ECO:0007669"/>
    <property type="project" value="InterPro"/>
</dbReference>
<dbReference type="PANTHER" id="PTHR10266:SF3">
    <property type="entry name" value="CYTOCHROME C1, HEME PROTEIN, MITOCHONDRIAL"/>
    <property type="match status" value="1"/>
</dbReference>
<dbReference type="Gene3D" id="1.10.760.10">
    <property type="entry name" value="Cytochrome c-like domain"/>
    <property type="match status" value="1"/>
</dbReference>
<proteinExistence type="predicted"/>
<dbReference type="AlphaFoldDB" id="A0A382DBK1"/>
<evidence type="ECO:0000313" key="9">
    <source>
        <dbReference type="EMBL" id="SVB35071.1"/>
    </source>
</evidence>
<dbReference type="Pfam" id="PF02167">
    <property type="entry name" value="Cytochrom_C1"/>
    <property type="match status" value="1"/>
</dbReference>
<accession>A0A382DBK1</accession>
<feature type="domain" description="Cytochrome c" evidence="8">
    <location>
        <begin position="38"/>
        <end position="226"/>
    </location>
</feature>
<evidence type="ECO:0000256" key="3">
    <source>
        <dbReference type="ARBA" id="ARBA00022692"/>
    </source>
</evidence>
<comment type="subcellular location">
    <subcellularLocation>
        <location evidence="1">Membrane</location>
    </subcellularLocation>
</comment>
<dbReference type="GO" id="GO:0046872">
    <property type="term" value="F:metal ion binding"/>
    <property type="evidence" value="ECO:0007669"/>
    <property type="project" value="UniProtKB-KW"/>
</dbReference>
<sequence length="234" mass="26432">MSLQLFSAEGGPCGHFLSEDGLEEGKCEEFKADHTDKESLQKGAQIFMNYCYGCHSLKYGRYNRVARDLGIPEDLFQENLMFGDQKMGDLMAIGMDQLEAKEWFGIAPPDLTLETSLRGTDWVYTYLISFYEDNSRPFGVNNKVYENVGMPHVLEDLQGLQVPACKQVPQLAANGGLKQDPLSGELITEELCGFLEIEQEGQMTSKQFQASMKDLTNFLSYMSDPIREERKYIG</sequence>
<keyword evidence="2" id="KW-0349">Heme</keyword>
<evidence type="ECO:0000256" key="6">
    <source>
        <dbReference type="ARBA" id="ARBA00023004"/>
    </source>
</evidence>
<evidence type="ECO:0000256" key="2">
    <source>
        <dbReference type="ARBA" id="ARBA00022617"/>
    </source>
</evidence>
<protein>
    <recommendedName>
        <fullName evidence="8">Cytochrome c domain-containing protein</fullName>
    </recommendedName>
</protein>